<evidence type="ECO:0000313" key="6">
    <source>
        <dbReference type="EMBL" id="RFM27641.1"/>
    </source>
</evidence>
<dbReference type="Pfam" id="PF07681">
    <property type="entry name" value="DoxX"/>
    <property type="match status" value="1"/>
</dbReference>
<dbReference type="GO" id="GO:0016020">
    <property type="term" value="C:membrane"/>
    <property type="evidence" value="ECO:0007669"/>
    <property type="project" value="UniProtKB-SubCell"/>
</dbReference>
<dbReference type="AlphaFoldDB" id="A0A3E1NID7"/>
<keyword evidence="4 5" id="KW-0472">Membrane</keyword>
<gene>
    <name evidence="6" type="ORF">DXN05_13085</name>
</gene>
<comment type="caution">
    <text evidence="6">The sequence shown here is derived from an EMBL/GenBank/DDBJ whole genome shotgun (WGS) entry which is preliminary data.</text>
</comment>
<feature type="transmembrane region" description="Helical" evidence="5">
    <location>
        <begin position="21"/>
        <end position="40"/>
    </location>
</feature>
<keyword evidence="3 5" id="KW-1133">Transmembrane helix</keyword>
<keyword evidence="2 5" id="KW-0812">Transmembrane</keyword>
<evidence type="ECO:0000256" key="1">
    <source>
        <dbReference type="ARBA" id="ARBA00004141"/>
    </source>
</evidence>
<evidence type="ECO:0000256" key="4">
    <source>
        <dbReference type="ARBA" id="ARBA00023136"/>
    </source>
</evidence>
<organism evidence="6 7">
    <name type="scientific">Deminuibacter soli</name>
    <dbReference type="NCBI Taxonomy" id="2291815"/>
    <lineage>
        <taxon>Bacteria</taxon>
        <taxon>Pseudomonadati</taxon>
        <taxon>Bacteroidota</taxon>
        <taxon>Chitinophagia</taxon>
        <taxon>Chitinophagales</taxon>
        <taxon>Chitinophagaceae</taxon>
        <taxon>Deminuibacter</taxon>
    </lineage>
</organism>
<reference evidence="6 7" key="1">
    <citation type="submission" date="2018-08" db="EMBL/GenBank/DDBJ databases">
        <title>Chitinophagaceae sp. K23C18032701, a novel bacterium isolated from forest soil.</title>
        <authorList>
            <person name="Wang C."/>
        </authorList>
    </citation>
    <scope>NUCLEOTIDE SEQUENCE [LARGE SCALE GENOMIC DNA]</scope>
    <source>
        <strain evidence="6 7">K23C18032701</strain>
    </source>
</reference>
<protein>
    <submittedName>
        <fullName evidence="6">DoxX family protein</fullName>
    </submittedName>
</protein>
<dbReference type="InterPro" id="IPR032808">
    <property type="entry name" value="DoxX"/>
</dbReference>
<feature type="transmembrane region" description="Helical" evidence="5">
    <location>
        <begin position="72"/>
        <end position="98"/>
    </location>
</feature>
<sequence>MPQRFTFDASKQNLRMKRYSALAQLYLRLALGTGFTVLALDRVGVWGHYGDTYVSWGDWHHFSAYAHQVMGFLPYSIAEVLAVLASVAELVFGVLLLTGFHTRKAAMGSALLTFCFSVSMAISFGITSPINYSVFTVSAASFLLAGIPEYKWSIDQFLLKHRLQHESIQPVRTTA</sequence>
<comment type="subcellular location">
    <subcellularLocation>
        <location evidence="1">Membrane</location>
        <topology evidence="1">Multi-pass membrane protein</topology>
    </subcellularLocation>
</comment>
<proteinExistence type="predicted"/>
<evidence type="ECO:0000256" key="2">
    <source>
        <dbReference type="ARBA" id="ARBA00022692"/>
    </source>
</evidence>
<evidence type="ECO:0000256" key="5">
    <source>
        <dbReference type="SAM" id="Phobius"/>
    </source>
</evidence>
<dbReference type="Proteomes" id="UP000261284">
    <property type="component" value="Unassembled WGS sequence"/>
</dbReference>
<dbReference type="EMBL" id="QTJU01000004">
    <property type="protein sequence ID" value="RFM27641.1"/>
    <property type="molecule type" value="Genomic_DNA"/>
</dbReference>
<keyword evidence="7" id="KW-1185">Reference proteome</keyword>
<name>A0A3E1NID7_9BACT</name>
<evidence type="ECO:0000256" key="3">
    <source>
        <dbReference type="ARBA" id="ARBA00022989"/>
    </source>
</evidence>
<feature type="transmembrane region" description="Helical" evidence="5">
    <location>
        <begin position="105"/>
        <end position="126"/>
    </location>
</feature>
<accession>A0A3E1NID7</accession>
<evidence type="ECO:0000313" key="7">
    <source>
        <dbReference type="Proteomes" id="UP000261284"/>
    </source>
</evidence>